<dbReference type="Pfam" id="PF13115">
    <property type="entry name" value="YtkA"/>
    <property type="match status" value="1"/>
</dbReference>
<comment type="caution">
    <text evidence="3">The sequence shown here is derived from an EMBL/GenBank/DDBJ whole genome shotgun (WGS) entry which is preliminary data.</text>
</comment>
<name>A0A6B3TNV7_9BACI</name>
<organism evidence="3 4">
    <name type="scientific">Neobacillus thermocopriae</name>
    <dbReference type="NCBI Taxonomy" id="1215031"/>
    <lineage>
        <taxon>Bacteria</taxon>
        <taxon>Bacillati</taxon>
        <taxon>Bacillota</taxon>
        <taxon>Bacilli</taxon>
        <taxon>Bacillales</taxon>
        <taxon>Bacillaceae</taxon>
        <taxon>Neobacillus</taxon>
    </lineage>
</organism>
<dbReference type="EMBL" id="JAAIUV010000005">
    <property type="protein sequence ID" value="NEX78308.1"/>
    <property type="molecule type" value="Genomic_DNA"/>
</dbReference>
<dbReference type="Proteomes" id="UP000481621">
    <property type="component" value="Unassembled WGS sequence"/>
</dbReference>
<sequence>MKKRMVLALLLVMALMTACSSGSEYHIKVTKDVYFEAGKNSTIEIKVTEDGKAVEGLTIKALLSMKNMAHGTSEVKFTDKGNGIYFGEADLSMSGKYEAAFIIEKNGKKTEKVIEIEVKKAEGVAKINGEWITKEEINFYKLINQLQLEMNRETARKNYSGEKLKEELAYLDSQKTIIEDQNQLLTQIIRLRSMAVLAQEKGHKATNEEVEEAIRKLRGQYSQFESATNMIKEYGEEKFWATEREHYKMIVLSQKIQKDLIVKIKKENPSYGEQEIYYQAQKQYEKLLISQVNTLKIEIL</sequence>
<evidence type="ECO:0000313" key="3">
    <source>
        <dbReference type="EMBL" id="NEX78308.1"/>
    </source>
</evidence>
<dbReference type="RefSeq" id="WP_163250794.1">
    <property type="nucleotide sequence ID" value="NZ_JAAIUV010000005.1"/>
</dbReference>
<evidence type="ECO:0000259" key="2">
    <source>
        <dbReference type="Pfam" id="PF13115"/>
    </source>
</evidence>
<gene>
    <name evidence="3" type="ORF">G4Z05_05295</name>
</gene>
<feature type="signal peptide" evidence="1">
    <location>
        <begin position="1"/>
        <end position="21"/>
    </location>
</feature>
<dbReference type="AlphaFoldDB" id="A0A6B3TNV7"/>
<accession>A0A6B3TNV7</accession>
<evidence type="ECO:0000256" key="1">
    <source>
        <dbReference type="SAM" id="SignalP"/>
    </source>
</evidence>
<dbReference type="SUPFAM" id="SSF109998">
    <property type="entry name" value="Triger factor/SurA peptide-binding domain-like"/>
    <property type="match status" value="1"/>
</dbReference>
<dbReference type="InterPro" id="IPR027304">
    <property type="entry name" value="Trigger_fact/SurA_dom_sf"/>
</dbReference>
<feature type="domain" description="YtkA-like" evidence="2">
    <location>
        <begin position="24"/>
        <end position="98"/>
    </location>
</feature>
<reference evidence="3" key="1">
    <citation type="submission" date="2020-02" db="EMBL/GenBank/DDBJ databases">
        <title>Bacillus sedimentmangrovi sp. nov., isolated from sediment of the mangrove ecosystem.</title>
        <authorList>
            <person name="Liu G."/>
        </authorList>
    </citation>
    <scope>NUCLEOTIDE SEQUENCE [LARGE SCALE GENOMIC DNA]</scope>
    <source>
        <strain evidence="3">SgZ-7</strain>
    </source>
</reference>
<keyword evidence="1" id="KW-0732">Signal</keyword>
<keyword evidence="4" id="KW-1185">Reference proteome</keyword>
<dbReference type="InterPro" id="IPR032693">
    <property type="entry name" value="YtkA-like_dom"/>
</dbReference>
<proteinExistence type="predicted"/>
<dbReference type="PROSITE" id="PS51257">
    <property type="entry name" value="PROKAR_LIPOPROTEIN"/>
    <property type="match status" value="1"/>
</dbReference>
<feature type="chain" id="PRO_5038689326" evidence="1">
    <location>
        <begin position="22"/>
        <end position="300"/>
    </location>
</feature>
<evidence type="ECO:0000313" key="4">
    <source>
        <dbReference type="Proteomes" id="UP000481621"/>
    </source>
</evidence>
<protein>
    <submittedName>
        <fullName evidence="3">FixH family protein</fullName>
    </submittedName>
</protein>